<dbReference type="AlphaFoldDB" id="F0SUI9"/>
<dbReference type="NCBIfam" id="TIGR02937">
    <property type="entry name" value="sigma70-ECF"/>
    <property type="match status" value="1"/>
</dbReference>
<dbReference type="SUPFAM" id="SSF88659">
    <property type="entry name" value="Sigma3 and sigma4 domains of RNA polymerase sigma factors"/>
    <property type="match status" value="1"/>
</dbReference>
<protein>
    <submittedName>
        <fullName evidence="8">RNA polymerase, sigma-24 subunit, ECF subfamily</fullName>
    </submittedName>
</protein>
<reference evidence="9" key="2">
    <citation type="submission" date="2011-02" db="EMBL/GenBank/DDBJ databases">
        <title>The complete genome of Syntrophobotulus glycolicus DSM 8271.</title>
        <authorList>
            <person name="Lucas S."/>
            <person name="Copeland A."/>
            <person name="Lapidus A."/>
            <person name="Bruce D."/>
            <person name="Goodwin L."/>
            <person name="Pitluck S."/>
            <person name="Kyrpides N."/>
            <person name="Mavromatis K."/>
            <person name="Pagani I."/>
            <person name="Ivanova N."/>
            <person name="Mikhailova N."/>
            <person name="Chertkov O."/>
            <person name="Held B."/>
            <person name="Detter J.C."/>
            <person name="Tapia R."/>
            <person name="Han C."/>
            <person name="Land M."/>
            <person name="Hauser L."/>
            <person name="Markowitz V."/>
            <person name="Cheng J.-F."/>
            <person name="Hugenholtz P."/>
            <person name="Woyke T."/>
            <person name="Wu D."/>
            <person name="Spring S."/>
            <person name="Schroeder M."/>
            <person name="Brambilla E."/>
            <person name="Klenk H.-P."/>
            <person name="Eisen J.A."/>
        </authorList>
    </citation>
    <scope>NUCLEOTIDE SEQUENCE [LARGE SCALE GENOMIC DNA]</scope>
    <source>
        <strain evidence="9">DSM 8271 / FlGlyR</strain>
    </source>
</reference>
<dbReference type="PANTHER" id="PTHR43133">
    <property type="entry name" value="RNA POLYMERASE ECF-TYPE SIGMA FACTO"/>
    <property type="match status" value="1"/>
</dbReference>
<dbReference type="RefSeq" id="WP_013624352.1">
    <property type="nucleotide sequence ID" value="NC_015172.1"/>
</dbReference>
<dbReference type="Proteomes" id="UP000007488">
    <property type="component" value="Chromosome"/>
</dbReference>
<dbReference type="Pfam" id="PF08281">
    <property type="entry name" value="Sigma70_r4_2"/>
    <property type="match status" value="1"/>
</dbReference>
<evidence type="ECO:0000256" key="1">
    <source>
        <dbReference type="ARBA" id="ARBA00010641"/>
    </source>
</evidence>
<dbReference type="EMBL" id="CP002547">
    <property type="protein sequence ID" value="ADY55482.1"/>
    <property type="molecule type" value="Genomic_DNA"/>
</dbReference>
<proteinExistence type="inferred from homology"/>
<keyword evidence="4" id="KW-0238">DNA-binding</keyword>
<dbReference type="InterPro" id="IPR014284">
    <property type="entry name" value="RNA_pol_sigma-70_dom"/>
</dbReference>
<evidence type="ECO:0000313" key="8">
    <source>
        <dbReference type="EMBL" id="ADY55482.1"/>
    </source>
</evidence>
<dbReference type="CDD" id="cd06171">
    <property type="entry name" value="Sigma70_r4"/>
    <property type="match status" value="1"/>
</dbReference>
<dbReference type="STRING" id="645991.Sgly_1162"/>
<dbReference type="Gene3D" id="1.10.1740.10">
    <property type="match status" value="1"/>
</dbReference>
<keyword evidence="3" id="KW-0731">Sigma factor</keyword>
<evidence type="ECO:0000256" key="3">
    <source>
        <dbReference type="ARBA" id="ARBA00023082"/>
    </source>
</evidence>
<dbReference type="PANTHER" id="PTHR43133:SF52">
    <property type="entry name" value="ECF RNA POLYMERASE SIGMA FACTOR SIGL"/>
    <property type="match status" value="1"/>
</dbReference>
<keyword evidence="9" id="KW-1185">Reference proteome</keyword>
<dbReference type="SUPFAM" id="SSF88946">
    <property type="entry name" value="Sigma2 domain of RNA polymerase sigma factors"/>
    <property type="match status" value="1"/>
</dbReference>
<organism evidence="8 9">
    <name type="scientific">Syntrophobotulus glycolicus (strain DSM 8271 / FlGlyR)</name>
    <dbReference type="NCBI Taxonomy" id="645991"/>
    <lineage>
        <taxon>Bacteria</taxon>
        <taxon>Bacillati</taxon>
        <taxon>Bacillota</taxon>
        <taxon>Clostridia</taxon>
        <taxon>Eubacteriales</taxon>
        <taxon>Desulfitobacteriaceae</taxon>
        <taxon>Syntrophobotulus</taxon>
    </lineage>
</organism>
<dbReference type="HOGENOM" id="CLU_047691_3_4_9"/>
<dbReference type="GO" id="GO:0006352">
    <property type="term" value="P:DNA-templated transcription initiation"/>
    <property type="evidence" value="ECO:0007669"/>
    <property type="project" value="InterPro"/>
</dbReference>
<keyword evidence="5" id="KW-0804">Transcription</keyword>
<dbReference type="InterPro" id="IPR039425">
    <property type="entry name" value="RNA_pol_sigma-70-like"/>
</dbReference>
<name>F0SUI9_SYNGF</name>
<evidence type="ECO:0000313" key="9">
    <source>
        <dbReference type="Proteomes" id="UP000007488"/>
    </source>
</evidence>
<feature type="domain" description="RNA polymerase sigma factor 70 region 4 type 2" evidence="7">
    <location>
        <begin position="103"/>
        <end position="155"/>
    </location>
</feature>
<evidence type="ECO:0000259" key="6">
    <source>
        <dbReference type="Pfam" id="PF04542"/>
    </source>
</evidence>
<dbReference type="eggNOG" id="COG1595">
    <property type="taxonomic scope" value="Bacteria"/>
</dbReference>
<gene>
    <name evidence="8" type="ordered locus">Sgly_1162</name>
</gene>
<evidence type="ECO:0000256" key="4">
    <source>
        <dbReference type="ARBA" id="ARBA00023125"/>
    </source>
</evidence>
<accession>F0SUI9</accession>
<evidence type="ECO:0000256" key="5">
    <source>
        <dbReference type="ARBA" id="ARBA00023163"/>
    </source>
</evidence>
<keyword evidence="2" id="KW-0805">Transcription regulation</keyword>
<dbReference type="GO" id="GO:0016987">
    <property type="term" value="F:sigma factor activity"/>
    <property type="evidence" value="ECO:0007669"/>
    <property type="project" value="UniProtKB-KW"/>
</dbReference>
<dbReference type="InterPro" id="IPR036388">
    <property type="entry name" value="WH-like_DNA-bd_sf"/>
</dbReference>
<dbReference type="InterPro" id="IPR013249">
    <property type="entry name" value="RNA_pol_sigma70_r4_t2"/>
</dbReference>
<dbReference type="Gene3D" id="1.10.10.10">
    <property type="entry name" value="Winged helix-like DNA-binding domain superfamily/Winged helix DNA-binding domain"/>
    <property type="match status" value="1"/>
</dbReference>
<feature type="domain" description="RNA polymerase sigma-70 region 2" evidence="6">
    <location>
        <begin position="10"/>
        <end position="74"/>
    </location>
</feature>
<dbReference type="InterPro" id="IPR007627">
    <property type="entry name" value="RNA_pol_sigma70_r2"/>
</dbReference>
<evidence type="ECO:0000259" key="7">
    <source>
        <dbReference type="Pfam" id="PF08281"/>
    </source>
</evidence>
<dbReference type="GO" id="GO:0003677">
    <property type="term" value="F:DNA binding"/>
    <property type="evidence" value="ECO:0007669"/>
    <property type="project" value="UniProtKB-KW"/>
</dbReference>
<dbReference type="InterPro" id="IPR013324">
    <property type="entry name" value="RNA_pol_sigma_r3/r4-like"/>
</dbReference>
<dbReference type="Pfam" id="PF04542">
    <property type="entry name" value="Sigma70_r2"/>
    <property type="match status" value="1"/>
</dbReference>
<dbReference type="InterPro" id="IPR013325">
    <property type="entry name" value="RNA_pol_sigma_r2"/>
</dbReference>
<comment type="similarity">
    <text evidence="1">Belongs to the sigma-70 factor family. ECF subfamily.</text>
</comment>
<sequence>MRDLDFGEIYSEYFSDVYKYVLILCHSEAIAEEVTQETFFKALRQIDQFNGSCKLSVWLCQIAKNTYFSLSKKRKLTVPDLDADLPAITSGLEDHFFDQEAARQLHVLLHRLNEPYKEVFTLRVFGELPFSQIGELFGKTDSWARLIFYRAKKQLQEAMK</sequence>
<reference evidence="8 9" key="1">
    <citation type="journal article" date="2011" name="Stand. Genomic Sci.">
        <title>Complete genome sequence of Syntrophobotulus glycolicus type strain (FlGlyR).</title>
        <authorList>
            <person name="Han C."/>
            <person name="Mwirichia R."/>
            <person name="Chertkov O."/>
            <person name="Held B."/>
            <person name="Lapidus A."/>
            <person name="Nolan M."/>
            <person name="Lucas S."/>
            <person name="Hammon N."/>
            <person name="Deshpande S."/>
            <person name="Cheng J.F."/>
            <person name="Tapia R."/>
            <person name="Goodwin L."/>
            <person name="Pitluck S."/>
            <person name="Huntemann M."/>
            <person name="Liolios K."/>
            <person name="Ivanova N."/>
            <person name="Pagani I."/>
            <person name="Mavromatis K."/>
            <person name="Ovchinikova G."/>
            <person name="Pati A."/>
            <person name="Chen A."/>
            <person name="Palaniappan K."/>
            <person name="Land M."/>
            <person name="Hauser L."/>
            <person name="Brambilla E.M."/>
            <person name="Rohde M."/>
            <person name="Spring S."/>
            <person name="Sikorski J."/>
            <person name="Goker M."/>
            <person name="Woyke T."/>
            <person name="Bristow J."/>
            <person name="Eisen J.A."/>
            <person name="Markowitz V."/>
            <person name="Hugenholtz P."/>
            <person name="Kyrpides N.C."/>
            <person name="Klenk H.P."/>
            <person name="Detter J.C."/>
        </authorList>
    </citation>
    <scope>NUCLEOTIDE SEQUENCE [LARGE SCALE GENOMIC DNA]</scope>
    <source>
        <strain evidence="9">DSM 8271 / FlGlyR</strain>
    </source>
</reference>
<evidence type="ECO:0000256" key="2">
    <source>
        <dbReference type="ARBA" id="ARBA00023015"/>
    </source>
</evidence>
<dbReference type="KEGG" id="sgy:Sgly_1162"/>